<feature type="transmembrane region" description="Helical" evidence="1">
    <location>
        <begin position="104"/>
        <end position="123"/>
    </location>
</feature>
<comment type="caution">
    <text evidence="2">The sequence shown here is derived from an EMBL/GenBank/DDBJ whole genome shotgun (WGS) entry which is preliminary data.</text>
</comment>
<keyword evidence="3" id="KW-1185">Reference proteome</keyword>
<gene>
    <name evidence="2" type="ORF">ACED57_07955</name>
</gene>
<sequence>MIKLQNAINKSMDETLNPIIKNITEEKLNLSRSVNFAGAGLSFAVIVALTTLPSLSILLEIALILFSVSIPLYVMMAIVAENFIWAGQKSYECYKRQMYNWKMLLSVLTAYLSSALALILVIFHLSFTAGILIVITSFLAYAFNSQVQAQLLDVLKSDE</sequence>
<name>A0ABV4KL90_9VIBR</name>
<evidence type="ECO:0000313" key="2">
    <source>
        <dbReference type="EMBL" id="MEZ8053083.1"/>
    </source>
</evidence>
<accession>A0ABV4KL90</accession>
<keyword evidence="1" id="KW-1133">Transmembrane helix</keyword>
<feature type="transmembrane region" description="Helical" evidence="1">
    <location>
        <begin position="61"/>
        <end position="84"/>
    </location>
</feature>
<protein>
    <submittedName>
        <fullName evidence="2">Uncharacterized protein</fullName>
    </submittedName>
</protein>
<reference evidence="2 3" key="1">
    <citation type="submission" date="2024-06" db="EMBL/GenBank/DDBJ databases">
        <authorList>
            <person name="Steensen K."/>
            <person name="Seneca J."/>
            <person name="Bartlau N."/>
            <person name="Yu A.X."/>
            <person name="Polz M.F."/>
        </authorList>
    </citation>
    <scope>NUCLEOTIDE SEQUENCE [LARGE SCALE GENOMIC DNA]</scope>
    <source>
        <strain evidence="2 3">1F9</strain>
    </source>
</reference>
<dbReference type="Proteomes" id="UP001569175">
    <property type="component" value="Unassembled WGS sequence"/>
</dbReference>
<proteinExistence type="predicted"/>
<dbReference type="EMBL" id="JBGOOL010000017">
    <property type="protein sequence ID" value="MEZ8053083.1"/>
    <property type="molecule type" value="Genomic_DNA"/>
</dbReference>
<evidence type="ECO:0000256" key="1">
    <source>
        <dbReference type="SAM" id="Phobius"/>
    </source>
</evidence>
<evidence type="ECO:0000313" key="3">
    <source>
        <dbReference type="Proteomes" id="UP001569175"/>
    </source>
</evidence>
<organism evidence="2 3">
    <name type="scientific">Vibrio atlanticus</name>
    <dbReference type="NCBI Taxonomy" id="693153"/>
    <lineage>
        <taxon>Bacteria</taxon>
        <taxon>Pseudomonadati</taxon>
        <taxon>Pseudomonadota</taxon>
        <taxon>Gammaproteobacteria</taxon>
        <taxon>Vibrionales</taxon>
        <taxon>Vibrionaceae</taxon>
        <taxon>Vibrio</taxon>
    </lineage>
</organism>
<dbReference type="RefSeq" id="WP_371707501.1">
    <property type="nucleotide sequence ID" value="NZ_JBGOOL010000017.1"/>
</dbReference>
<feature type="transmembrane region" description="Helical" evidence="1">
    <location>
        <begin position="129"/>
        <end position="147"/>
    </location>
</feature>
<feature type="transmembrane region" description="Helical" evidence="1">
    <location>
        <begin position="34"/>
        <end position="55"/>
    </location>
</feature>
<keyword evidence="1" id="KW-0472">Membrane</keyword>
<keyword evidence="1" id="KW-0812">Transmembrane</keyword>